<reference evidence="2 3" key="1">
    <citation type="journal article" date="2024" name="Commun. Biol.">
        <title>Comparative genomic analysis of thermophilic fungi reveals convergent evolutionary adaptations and gene losses.</title>
        <authorList>
            <person name="Steindorff A.S."/>
            <person name="Aguilar-Pontes M.V."/>
            <person name="Robinson A.J."/>
            <person name="Andreopoulos B."/>
            <person name="LaButti K."/>
            <person name="Kuo A."/>
            <person name="Mondo S."/>
            <person name="Riley R."/>
            <person name="Otillar R."/>
            <person name="Haridas S."/>
            <person name="Lipzen A."/>
            <person name="Grimwood J."/>
            <person name="Schmutz J."/>
            <person name="Clum A."/>
            <person name="Reid I.D."/>
            <person name="Moisan M.C."/>
            <person name="Butler G."/>
            <person name="Nguyen T.T.M."/>
            <person name="Dewar K."/>
            <person name="Conant G."/>
            <person name="Drula E."/>
            <person name="Henrissat B."/>
            <person name="Hansel C."/>
            <person name="Singer S."/>
            <person name="Hutchinson M.I."/>
            <person name="de Vries R.P."/>
            <person name="Natvig D.O."/>
            <person name="Powell A.J."/>
            <person name="Tsang A."/>
            <person name="Grigoriev I.V."/>
        </authorList>
    </citation>
    <scope>NUCLEOTIDE SEQUENCE [LARGE SCALE GENOMIC DNA]</scope>
    <source>
        <strain evidence="2 3">ATCC 22073</strain>
    </source>
</reference>
<sequence>MAVFVDLGEDESETPQQGVLPLRNGNLGAVATAGIEVLGNGDLGLGLPGRRPAANRLHDAANHPNPDADADADAGANGPPARENPNQSAMTQALGCYPIIVSVASCIDLNTLDSLSRTCRQVRQCLLQYRKMLLVSTLHCINEDLPVDPAETLRYRARAGNWFYMQDVARTVSMGKSGQCARDLVSECRRCGVVVCRNCAIKPPAPIVLRDRHRRLCDPCVTAPLGSLVEPPLGPEVPIDSEPMERAMCSIWKWRNQYTVLGGLGTGIGEGDRGVVCGRGSGCCAAREREQEMDGDAVDAREAEEFHYQQAAAAAAAAVGTPGGSSSTGGSSSNASSSMASLPLFSITEPIATTTNGNTAAGLGTLSTQYQRRTPSPALKPGYARYEVEGIGGVVKKLHVRMVKVGACVPEWEDERVRREVLGRELQGRRRSWCGWCQRVIPSRKDYEMDRQSRAGEKAKPGGKGR</sequence>
<gene>
    <name evidence="2" type="ORF">VTJ83DRAFT_3561</name>
</gene>
<keyword evidence="3" id="KW-1185">Reference proteome</keyword>
<comment type="caution">
    <text evidence="2">The sequence shown here is derived from an EMBL/GenBank/DDBJ whole genome shotgun (WGS) entry which is preliminary data.</text>
</comment>
<dbReference type="SUPFAM" id="SSF57903">
    <property type="entry name" value="FYVE/PHD zinc finger"/>
    <property type="match status" value="1"/>
</dbReference>
<feature type="compositionally biased region" description="Low complexity" evidence="1">
    <location>
        <begin position="62"/>
        <end position="81"/>
    </location>
</feature>
<evidence type="ECO:0000256" key="1">
    <source>
        <dbReference type="SAM" id="MobiDB-lite"/>
    </source>
</evidence>
<proteinExistence type="predicted"/>
<dbReference type="InterPro" id="IPR011011">
    <property type="entry name" value="Znf_FYVE_PHD"/>
</dbReference>
<dbReference type="GeneID" id="98124597"/>
<dbReference type="RefSeq" id="XP_070867439.1">
    <property type="nucleotide sequence ID" value="XM_071009953.1"/>
</dbReference>
<evidence type="ECO:0000313" key="2">
    <source>
        <dbReference type="EMBL" id="KAL2268715.1"/>
    </source>
</evidence>
<dbReference type="Proteomes" id="UP001600064">
    <property type="component" value="Unassembled WGS sequence"/>
</dbReference>
<feature type="compositionally biased region" description="Basic and acidic residues" evidence="1">
    <location>
        <begin position="447"/>
        <end position="460"/>
    </location>
</feature>
<name>A0ABR4DEC3_9PEZI</name>
<protein>
    <submittedName>
        <fullName evidence="2">Uncharacterized protein</fullName>
    </submittedName>
</protein>
<feature type="region of interest" description="Disordered" evidence="1">
    <location>
        <begin position="447"/>
        <end position="466"/>
    </location>
</feature>
<organism evidence="2 3">
    <name type="scientific">Remersonia thermophila</name>
    <dbReference type="NCBI Taxonomy" id="72144"/>
    <lineage>
        <taxon>Eukaryota</taxon>
        <taxon>Fungi</taxon>
        <taxon>Dikarya</taxon>
        <taxon>Ascomycota</taxon>
        <taxon>Pezizomycotina</taxon>
        <taxon>Sordariomycetes</taxon>
        <taxon>Sordariomycetidae</taxon>
        <taxon>Sordariales</taxon>
        <taxon>Sordariales incertae sedis</taxon>
        <taxon>Remersonia</taxon>
    </lineage>
</organism>
<dbReference type="EMBL" id="JAZGUE010000003">
    <property type="protein sequence ID" value="KAL2268715.1"/>
    <property type="molecule type" value="Genomic_DNA"/>
</dbReference>
<evidence type="ECO:0000313" key="3">
    <source>
        <dbReference type="Proteomes" id="UP001600064"/>
    </source>
</evidence>
<accession>A0ABR4DEC3</accession>
<dbReference type="CDD" id="cd00065">
    <property type="entry name" value="FYVE_like_SF"/>
    <property type="match status" value="1"/>
</dbReference>
<feature type="region of interest" description="Disordered" evidence="1">
    <location>
        <begin position="54"/>
        <end position="87"/>
    </location>
</feature>